<keyword evidence="2" id="KW-0472">Membrane</keyword>
<dbReference type="Pfam" id="PF07686">
    <property type="entry name" value="V-set"/>
    <property type="match status" value="1"/>
</dbReference>
<dbReference type="InterPro" id="IPR013783">
    <property type="entry name" value="Ig-like_fold"/>
</dbReference>
<feature type="transmembrane region" description="Helical" evidence="2">
    <location>
        <begin position="323"/>
        <end position="345"/>
    </location>
</feature>
<evidence type="ECO:0000256" key="2">
    <source>
        <dbReference type="SAM" id="Phobius"/>
    </source>
</evidence>
<dbReference type="SMART" id="SM00409">
    <property type="entry name" value="IG"/>
    <property type="match status" value="1"/>
</dbReference>
<dbReference type="InterPro" id="IPR003599">
    <property type="entry name" value="Ig_sub"/>
</dbReference>
<dbReference type="Gene3D" id="2.60.40.10">
    <property type="entry name" value="Immunoglobulins"/>
    <property type="match status" value="1"/>
</dbReference>
<dbReference type="PROSITE" id="PS50835">
    <property type="entry name" value="IG_LIKE"/>
    <property type="match status" value="1"/>
</dbReference>
<dbReference type="InterPro" id="IPR036179">
    <property type="entry name" value="Ig-like_dom_sf"/>
</dbReference>
<reference evidence="5" key="1">
    <citation type="submission" date="2025-08" db="UniProtKB">
        <authorList>
            <consortium name="RefSeq"/>
        </authorList>
    </citation>
    <scope>IDENTIFICATION</scope>
    <source>
        <tissue evidence="5">Sperm</tissue>
    </source>
</reference>
<dbReference type="InterPro" id="IPR013106">
    <property type="entry name" value="Ig_V-set"/>
</dbReference>
<gene>
    <name evidence="5" type="primary">LOC116952668</name>
</gene>
<evidence type="ECO:0000313" key="4">
    <source>
        <dbReference type="Proteomes" id="UP001318040"/>
    </source>
</evidence>
<dbReference type="InterPro" id="IPR007110">
    <property type="entry name" value="Ig-like_dom"/>
</dbReference>
<evidence type="ECO:0000256" key="1">
    <source>
        <dbReference type="SAM" id="MobiDB-lite"/>
    </source>
</evidence>
<feature type="compositionally biased region" description="Polar residues" evidence="1">
    <location>
        <begin position="229"/>
        <end position="239"/>
    </location>
</feature>
<dbReference type="RefSeq" id="XP_032828128.1">
    <property type="nucleotide sequence ID" value="XM_032972237.1"/>
</dbReference>
<proteinExistence type="predicted"/>
<protein>
    <submittedName>
        <fullName evidence="5">Uncharacterized protein LOC116952668 isoform X1</fullName>
    </submittedName>
</protein>
<keyword evidence="4" id="KW-1185">Reference proteome</keyword>
<dbReference type="KEGG" id="pmrn:116952668"/>
<accession>A0AAJ7XCF5</accession>
<dbReference type="SUPFAM" id="SSF48726">
    <property type="entry name" value="Immunoglobulin"/>
    <property type="match status" value="1"/>
</dbReference>
<evidence type="ECO:0000259" key="3">
    <source>
        <dbReference type="PROSITE" id="PS50835"/>
    </source>
</evidence>
<sequence length="365" mass="38194">MSQRHPDSYHDPSFVFVRRPAESRRRYEDDDRGSTGGGLCSLMRSARCHAAVGHVTMAAATFHASVVECRVALLLVCVCVVSVLTVTRAQDSPDPPGQVKVSEGETAILNCRYDPSVITDESEVKWHIQRDADIPVPCNNNNNKSAPLGRFTCQWPASEGHAWLCIVRARPEDAGRYACSVAHGNDTAGASTPGTVVDLLVGRIAAAGPDSKAPINKMTTVLAAVTSTPKMTAPSSGPDLSNATSSFSSSSSSTTTAVESGATAGVDPTTVAADRQIGTKALAATDASAAPSESRATSMGRVLLKSTATPTGGKTAQNVQGPIIGISIALMCAFVFVTIAIYFVTTKVLSRCTGRSRSIRLNRAV</sequence>
<feature type="region of interest" description="Disordered" evidence="1">
    <location>
        <begin position="229"/>
        <end position="262"/>
    </location>
</feature>
<keyword evidence="2" id="KW-1133">Transmembrane helix</keyword>
<name>A0AAJ7XCF5_PETMA</name>
<keyword evidence="2" id="KW-0812">Transmembrane</keyword>
<dbReference type="Proteomes" id="UP001318040">
    <property type="component" value="Chromosome 48"/>
</dbReference>
<dbReference type="AlphaFoldDB" id="A0AAJ7XCF5"/>
<feature type="domain" description="Ig-like" evidence="3">
    <location>
        <begin position="93"/>
        <end position="197"/>
    </location>
</feature>
<feature type="compositionally biased region" description="Low complexity" evidence="1">
    <location>
        <begin position="241"/>
        <end position="262"/>
    </location>
</feature>
<organism evidence="4 5">
    <name type="scientific">Petromyzon marinus</name>
    <name type="common">Sea lamprey</name>
    <dbReference type="NCBI Taxonomy" id="7757"/>
    <lineage>
        <taxon>Eukaryota</taxon>
        <taxon>Metazoa</taxon>
        <taxon>Chordata</taxon>
        <taxon>Craniata</taxon>
        <taxon>Vertebrata</taxon>
        <taxon>Cyclostomata</taxon>
        <taxon>Hyperoartia</taxon>
        <taxon>Petromyzontiformes</taxon>
        <taxon>Petromyzontidae</taxon>
        <taxon>Petromyzon</taxon>
    </lineage>
</organism>
<evidence type="ECO:0000313" key="5">
    <source>
        <dbReference type="RefSeq" id="XP_032828128.1"/>
    </source>
</evidence>